<reference evidence="1" key="1">
    <citation type="submission" date="2022-03" db="EMBL/GenBank/DDBJ databases">
        <title>Draft genome sequence of Aduncisulcus paluster, a free-living microaerophilic Fornicata.</title>
        <authorList>
            <person name="Yuyama I."/>
            <person name="Kume K."/>
            <person name="Tamura T."/>
            <person name="Inagaki Y."/>
            <person name="Hashimoto T."/>
        </authorList>
    </citation>
    <scope>NUCLEOTIDE SEQUENCE</scope>
    <source>
        <strain evidence="1">NY0171</strain>
    </source>
</reference>
<evidence type="ECO:0000313" key="1">
    <source>
        <dbReference type="EMBL" id="GKT29181.1"/>
    </source>
</evidence>
<proteinExistence type="predicted"/>
<name>A0ABQ5K9E7_9EUKA</name>
<keyword evidence="2" id="KW-1185">Reference proteome</keyword>
<comment type="caution">
    <text evidence="1">The sequence shown here is derived from an EMBL/GenBank/DDBJ whole genome shotgun (WGS) entry which is preliminary data.</text>
</comment>
<accession>A0ABQ5K9E7</accession>
<sequence length="135" mass="15015">MSHQSLSSSPPPLLLMSFPKISQINLKKPSSYSVYFFRFECGFIKPRWSQMSLNARPDSTPKGSSSLSSAHRSSRFCSTPATFPMEPICRVQSLPLTLSFSPKRGWEWTGCMIQDNSCFGVAGNSHKKSSPDDES</sequence>
<protein>
    <submittedName>
        <fullName evidence="1">Uncharacterized protein</fullName>
    </submittedName>
</protein>
<feature type="non-terminal residue" evidence="1">
    <location>
        <position position="135"/>
    </location>
</feature>
<dbReference type="EMBL" id="BQXS01000714">
    <property type="protein sequence ID" value="GKT29181.1"/>
    <property type="molecule type" value="Genomic_DNA"/>
</dbReference>
<dbReference type="Proteomes" id="UP001057375">
    <property type="component" value="Unassembled WGS sequence"/>
</dbReference>
<gene>
    <name evidence="1" type="ORF">ADUPG1_001087</name>
</gene>
<evidence type="ECO:0000313" key="2">
    <source>
        <dbReference type="Proteomes" id="UP001057375"/>
    </source>
</evidence>
<organism evidence="1 2">
    <name type="scientific">Aduncisulcus paluster</name>
    <dbReference type="NCBI Taxonomy" id="2918883"/>
    <lineage>
        <taxon>Eukaryota</taxon>
        <taxon>Metamonada</taxon>
        <taxon>Carpediemonas-like organisms</taxon>
        <taxon>Aduncisulcus</taxon>
    </lineage>
</organism>